<accession>A0AAE0ACL2</accession>
<dbReference type="GO" id="GO:0016491">
    <property type="term" value="F:oxidoreductase activity"/>
    <property type="evidence" value="ECO:0007669"/>
    <property type="project" value="UniProtKB-KW"/>
</dbReference>
<evidence type="ECO:0000259" key="5">
    <source>
        <dbReference type="Pfam" id="PF14226"/>
    </source>
</evidence>
<evidence type="ECO:0000313" key="7">
    <source>
        <dbReference type="Proteomes" id="UP001281410"/>
    </source>
</evidence>
<feature type="compositionally biased region" description="Basic and acidic residues" evidence="4">
    <location>
        <begin position="1"/>
        <end position="12"/>
    </location>
</feature>
<dbReference type="InterPro" id="IPR026992">
    <property type="entry name" value="DIOX_N"/>
</dbReference>
<keyword evidence="1" id="KW-0479">Metal-binding</keyword>
<dbReference type="EMBL" id="JANJYJ010000005">
    <property type="protein sequence ID" value="KAK3211156.1"/>
    <property type="molecule type" value="Genomic_DNA"/>
</dbReference>
<organism evidence="6 7">
    <name type="scientific">Dipteronia sinensis</name>
    <dbReference type="NCBI Taxonomy" id="43782"/>
    <lineage>
        <taxon>Eukaryota</taxon>
        <taxon>Viridiplantae</taxon>
        <taxon>Streptophyta</taxon>
        <taxon>Embryophyta</taxon>
        <taxon>Tracheophyta</taxon>
        <taxon>Spermatophyta</taxon>
        <taxon>Magnoliopsida</taxon>
        <taxon>eudicotyledons</taxon>
        <taxon>Gunneridae</taxon>
        <taxon>Pentapetalae</taxon>
        <taxon>rosids</taxon>
        <taxon>malvids</taxon>
        <taxon>Sapindales</taxon>
        <taxon>Sapindaceae</taxon>
        <taxon>Hippocastanoideae</taxon>
        <taxon>Acereae</taxon>
        <taxon>Dipteronia</taxon>
    </lineage>
</organism>
<evidence type="ECO:0000256" key="4">
    <source>
        <dbReference type="SAM" id="MobiDB-lite"/>
    </source>
</evidence>
<dbReference type="AlphaFoldDB" id="A0AAE0ACL2"/>
<dbReference type="Pfam" id="PF14226">
    <property type="entry name" value="DIOX_N"/>
    <property type="match status" value="1"/>
</dbReference>
<evidence type="ECO:0000256" key="2">
    <source>
        <dbReference type="ARBA" id="ARBA00023002"/>
    </source>
</evidence>
<feature type="region of interest" description="Disordered" evidence="4">
    <location>
        <begin position="1"/>
        <end position="20"/>
    </location>
</feature>
<comment type="caution">
    <text evidence="6">The sequence shown here is derived from an EMBL/GenBank/DDBJ whole genome shotgun (WGS) entry which is preliminary data.</text>
</comment>
<keyword evidence="7" id="KW-1185">Reference proteome</keyword>
<name>A0AAE0ACL2_9ROSI</name>
<dbReference type="Proteomes" id="UP001281410">
    <property type="component" value="Unassembled WGS sequence"/>
</dbReference>
<keyword evidence="2" id="KW-0560">Oxidoreductase</keyword>
<dbReference type="GO" id="GO:0046872">
    <property type="term" value="F:metal ion binding"/>
    <property type="evidence" value="ECO:0007669"/>
    <property type="project" value="UniProtKB-KW"/>
</dbReference>
<dbReference type="Gene3D" id="2.60.120.330">
    <property type="entry name" value="B-lactam Antibiotic, Isopenicillin N Synthase, Chain"/>
    <property type="match status" value="1"/>
</dbReference>
<evidence type="ECO:0000256" key="3">
    <source>
        <dbReference type="ARBA" id="ARBA00023004"/>
    </source>
</evidence>
<evidence type="ECO:0000313" key="6">
    <source>
        <dbReference type="EMBL" id="KAK3211156.1"/>
    </source>
</evidence>
<keyword evidence="3" id="KW-0408">Iron</keyword>
<dbReference type="SUPFAM" id="SSF51197">
    <property type="entry name" value="Clavaminate synthase-like"/>
    <property type="match status" value="1"/>
</dbReference>
<evidence type="ECO:0000256" key="1">
    <source>
        <dbReference type="ARBA" id="ARBA00022723"/>
    </source>
</evidence>
<sequence length="163" mass="18475">MVDTRSVDHTDAKAGSSSVKNSDLMAFEDQETTVGVKGLVDSKLTKIPKKFIHDDDHNQQLSSGDDQSKFSIPIIDLDENSSRTEIIKQLQDACEKWGFFQVVNHGIPISKLDEMIDGIRRFHEQDTEAKKSFLLLITNLLKRCRIIQTLMYIKQKQLIGGIL</sequence>
<feature type="domain" description="Non-haem dioxygenase N-terminal" evidence="5">
    <location>
        <begin position="72"/>
        <end position="133"/>
    </location>
</feature>
<reference evidence="6" key="1">
    <citation type="journal article" date="2023" name="Plant J.">
        <title>Genome sequences and population genomics provide insights into the demographic history, inbreeding, and mutation load of two 'living fossil' tree species of Dipteronia.</title>
        <authorList>
            <person name="Feng Y."/>
            <person name="Comes H.P."/>
            <person name="Chen J."/>
            <person name="Zhu S."/>
            <person name="Lu R."/>
            <person name="Zhang X."/>
            <person name="Li P."/>
            <person name="Qiu J."/>
            <person name="Olsen K.M."/>
            <person name="Qiu Y."/>
        </authorList>
    </citation>
    <scope>NUCLEOTIDE SEQUENCE</scope>
    <source>
        <strain evidence="6">NBL</strain>
    </source>
</reference>
<proteinExistence type="predicted"/>
<dbReference type="PANTHER" id="PTHR10209">
    <property type="entry name" value="OXIDOREDUCTASE, 2OG-FE II OXYGENASE FAMILY PROTEIN"/>
    <property type="match status" value="1"/>
</dbReference>
<protein>
    <recommendedName>
        <fullName evidence="5">Non-haem dioxygenase N-terminal domain-containing protein</fullName>
    </recommendedName>
</protein>
<gene>
    <name evidence="6" type="ORF">Dsin_015862</name>
</gene>
<dbReference type="PANTHER" id="PTHR10209:SF884">
    <property type="entry name" value="1-AMINOCYCLOPROPANE-1-CARBOXYLATE OXIDASE HOMOLOG 1-LIKE"/>
    <property type="match status" value="1"/>
</dbReference>
<dbReference type="InterPro" id="IPR027443">
    <property type="entry name" value="IPNS-like_sf"/>
</dbReference>